<protein>
    <submittedName>
        <fullName evidence="1">Putative secreted protein</fullName>
    </submittedName>
</protein>
<organism evidence="1">
    <name type="scientific">Ixodes ricinus</name>
    <name type="common">Common tick</name>
    <name type="synonym">Acarus ricinus</name>
    <dbReference type="NCBI Taxonomy" id="34613"/>
    <lineage>
        <taxon>Eukaryota</taxon>
        <taxon>Metazoa</taxon>
        <taxon>Ecdysozoa</taxon>
        <taxon>Arthropoda</taxon>
        <taxon>Chelicerata</taxon>
        <taxon>Arachnida</taxon>
        <taxon>Acari</taxon>
        <taxon>Parasitiformes</taxon>
        <taxon>Ixodida</taxon>
        <taxon>Ixodoidea</taxon>
        <taxon>Ixodidae</taxon>
        <taxon>Ixodinae</taxon>
        <taxon>Ixodes</taxon>
    </lineage>
</organism>
<name>A0A6B0UNS3_IXORI</name>
<dbReference type="EMBL" id="GIFC01009407">
    <property type="protein sequence ID" value="MXU91490.1"/>
    <property type="molecule type" value="Transcribed_RNA"/>
</dbReference>
<sequence>MAVWQAPSPLALATLGTLPSLLGHIGATLGCLLPSCLPLGPRLEPRDHVAHVQHHCLACWVLWVHWGLVIILELHTNAASVQQTVLVLFPRVQLVLNPDLEPRGIQDISDLLVGRILHAFRPG</sequence>
<proteinExistence type="predicted"/>
<dbReference type="AlphaFoldDB" id="A0A6B0UNS3"/>
<accession>A0A6B0UNS3</accession>
<reference evidence="1" key="1">
    <citation type="submission" date="2019-12" db="EMBL/GenBank/DDBJ databases">
        <title>An insight into the sialome of adult female Ixodes ricinus ticks feeding for 6 days.</title>
        <authorList>
            <person name="Perner J."/>
            <person name="Ribeiro J.M.C."/>
        </authorList>
    </citation>
    <scope>NUCLEOTIDE SEQUENCE</scope>
    <source>
        <strain evidence="1">Semi-engorged</strain>
        <tissue evidence="1">Salivary glands</tissue>
    </source>
</reference>
<evidence type="ECO:0000313" key="1">
    <source>
        <dbReference type="EMBL" id="MXU91490.1"/>
    </source>
</evidence>